<feature type="region of interest" description="Disordered" evidence="1">
    <location>
        <begin position="43"/>
        <end position="66"/>
    </location>
</feature>
<name>A0A2C9LUS4_BIOGL</name>
<dbReference type="EnsemblMetazoa" id="BGLB035241-RA">
    <property type="protein sequence ID" value="BGLB035241-PA"/>
    <property type="gene ID" value="BGLB035241"/>
</dbReference>
<evidence type="ECO:0000313" key="2">
    <source>
        <dbReference type="EnsemblMetazoa" id="BGLB035241-PA"/>
    </source>
</evidence>
<dbReference type="AlphaFoldDB" id="A0A2C9LUS4"/>
<reference evidence="2" key="1">
    <citation type="submission" date="2020-05" db="UniProtKB">
        <authorList>
            <consortium name="EnsemblMetazoa"/>
        </authorList>
    </citation>
    <scope>IDENTIFICATION</scope>
    <source>
        <strain evidence="2">BB02</strain>
    </source>
</reference>
<dbReference type="Proteomes" id="UP000076420">
    <property type="component" value="Unassembled WGS sequence"/>
</dbReference>
<feature type="region of interest" description="Disordered" evidence="1">
    <location>
        <begin position="94"/>
        <end position="152"/>
    </location>
</feature>
<protein>
    <submittedName>
        <fullName evidence="2">Uncharacterized protein</fullName>
    </submittedName>
</protein>
<feature type="compositionally biased region" description="Low complexity" evidence="1">
    <location>
        <begin position="121"/>
        <end position="135"/>
    </location>
</feature>
<dbReference type="KEGG" id="bgt:106067191"/>
<dbReference type="VEuPathDB" id="VectorBase:BGLB035241"/>
<dbReference type="VEuPathDB" id="VectorBase:BGLAX_028885"/>
<accession>A0A2C9LUS4</accession>
<proteinExistence type="predicted"/>
<feature type="compositionally biased region" description="Basic and acidic residues" evidence="1">
    <location>
        <begin position="94"/>
        <end position="120"/>
    </location>
</feature>
<organism evidence="2 3">
    <name type="scientific">Biomphalaria glabrata</name>
    <name type="common">Bloodfluke planorb</name>
    <name type="synonym">Freshwater snail</name>
    <dbReference type="NCBI Taxonomy" id="6526"/>
    <lineage>
        <taxon>Eukaryota</taxon>
        <taxon>Metazoa</taxon>
        <taxon>Spiralia</taxon>
        <taxon>Lophotrochozoa</taxon>
        <taxon>Mollusca</taxon>
        <taxon>Gastropoda</taxon>
        <taxon>Heterobranchia</taxon>
        <taxon>Euthyneura</taxon>
        <taxon>Panpulmonata</taxon>
        <taxon>Hygrophila</taxon>
        <taxon>Lymnaeoidea</taxon>
        <taxon>Planorbidae</taxon>
        <taxon>Biomphalaria</taxon>
    </lineage>
</organism>
<evidence type="ECO:0000256" key="1">
    <source>
        <dbReference type="SAM" id="MobiDB-lite"/>
    </source>
</evidence>
<sequence length="167" mass="19611">MASGTRSKADSDMRQKLAELKDFAATIFDDEAERKEYVRAQFEAFRRQEDEKEEKRKEDEREERRLAREHEFAVLSIKEKEKKEAEIAIAKEKEVTEREREKEQQITAREKIAADKENEAARQASSESRPASPASFQSSLNGLPHMPMEHFDDKTENIEVYLVRFEE</sequence>
<evidence type="ECO:0000313" key="3">
    <source>
        <dbReference type="Proteomes" id="UP000076420"/>
    </source>
</evidence>
<gene>
    <name evidence="2" type="primary">106067191</name>
</gene>